<name>A0A8B7CGT5_PHODC</name>
<organism evidence="4 5">
    <name type="scientific">Phoenix dactylifera</name>
    <name type="common">Date palm</name>
    <dbReference type="NCBI Taxonomy" id="42345"/>
    <lineage>
        <taxon>Eukaryota</taxon>
        <taxon>Viridiplantae</taxon>
        <taxon>Streptophyta</taxon>
        <taxon>Embryophyta</taxon>
        <taxon>Tracheophyta</taxon>
        <taxon>Spermatophyta</taxon>
        <taxon>Magnoliopsida</taxon>
        <taxon>Liliopsida</taxon>
        <taxon>Arecaceae</taxon>
        <taxon>Coryphoideae</taxon>
        <taxon>Phoeniceae</taxon>
        <taxon>Phoenix</taxon>
    </lineage>
</organism>
<reference evidence="5" key="2">
    <citation type="submission" date="2025-08" db="UniProtKB">
        <authorList>
            <consortium name="RefSeq"/>
        </authorList>
    </citation>
    <scope>IDENTIFICATION</scope>
    <source>
        <tissue evidence="5">Young leaves</tissue>
    </source>
</reference>
<keyword evidence="2" id="KW-0808">Transferase</keyword>
<sequence length="373" mass="41097">MAAPNSTPTPSRLLHVEAMQTVTPGRMAEAGQSRRISVASPLRPEILQSRLRIILYYKKAGEEESASAAVVAAWIKETLSAAIADEPLLAGRLRRDDEGDGCWEIKFNDSGVRLVQASAEMTMSEFLGSTERDSREGQLAYWVDVDKENPQYSALFYIQVTQFQGDGYSIGISCSLFLADPLFLARFLKSWAQTHTQMLAQGQLSTNPIFHLGYFQRPGRPNRIKSTPLDSIPVSPASTTTMLFKVGRARDQGSPSCNELAILCLKEATQRMEGKDISNFTLIINDHAGDLKVESCSTKGSTQLSKPFNGAISVVWWDELGIEEMAFNQGNLPIHVSYRVVSCADEGHVMVMLPSDEEDSSDLMISAIIPKKI</sequence>
<dbReference type="GO" id="GO:0016747">
    <property type="term" value="F:acyltransferase activity, transferring groups other than amino-acyl groups"/>
    <property type="evidence" value="ECO:0007669"/>
    <property type="project" value="TreeGrafter"/>
</dbReference>
<dbReference type="KEGG" id="pda:103713604"/>
<dbReference type="GeneID" id="103713604"/>
<dbReference type="AlphaFoldDB" id="A0A8B7CGT5"/>
<evidence type="ECO:0000256" key="2">
    <source>
        <dbReference type="ARBA" id="ARBA00022679"/>
    </source>
</evidence>
<dbReference type="PANTHER" id="PTHR31642:SF299">
    <property type="entry name" value="OS02G0653400 PROTEIN"/>
    <property type="match status" value="1"/>
</dbReference>
<dbReference type="Pfam" id="PF02458">
    <property type="entry name" value="Transferase"/>
    <property type="match status" value="1"/>
</dbReference>
<keyword evidence="4" id="KW-1185">Reference proteome</keyword>
<evidence type="ECO:0000256" key="3">
    <source>
        <dbReference type="ARBA" id="ARBA00023315"/>
    </source>
</evidence>
<dbReference type="InterPro" id="IPR023213">
    <property type="entry name" value="CAT-like_dom_sf"/>
</dbReference>
<gene>
    <name evidence="5" type="primary">LOC103713604</name>
</gene>
<dbReference type="Proteomes" id="UP000228380">
    <property type="component" value="Chromosome 2"/>
</dbReference>
<dbReference type="RefSeq" id="XP_008798819.2">
    <property type="nucleotide sequence ID" value="XM_008800597.4"/>
</dbReference>
<evidence type="ECO:0000256" key="1">
    <source>
        <dbReference type="ARBA" id="ARBA00009861"/>
    </source>
</evidence>
<dbReference type="Gene3D" id="3.30.559.10">
    <property type="entry name" value="Chloramphenicol acetyltransferase-like domain"/>
    <property type="match status" value="1"/>
</dbReference>
<evidence type="ECO:0000313" key="4">
    <source>
        <dbReference type="Proteomes" id="UP000228380"/>
    </source>
</evidence>
<dbReference type="PANTHER" id="PTHR31642">
    <property type="entry name" value="TRICHOTHECENE 3-O-ACETYLTRANSFERASE"/>
    <property type="match status" value="1"/>
</dbReference>
<comment type="similarity">
    <text evidence="1">Belongs to the plant acyltransferase family.</text>
</comment>
<evidence type="ECO:0000313" key="5">
    <source>
        <dbReference type="RefSeq" id="XP_008798819.2"/>
    </source>
</evidence>
<dbReference type="OrthoDB" id="756073at2759"/>
<protein>
    <submittedName>
        <fullName evidence="5">Uncharacterized protein LOC103713604</fullName>
    </submittedName>
</protein>
<reference evidence="4" key="1">
    <citation type="journal article" date="2019" name="Nat. Commun.">
        <title>Genome-wide association mapping of date palm fruit traits.</title>
        <authorList>
            <person name="Hazzouri K.M."/>
            <person name="Gros-Balthazard M."/>
            <person name="Flowers J.M."/>
            <person name="Copetti D."/>
            <person name="Lemansour A."/>
            <person name="Lebrun M."/>
            <person name="Masmoudi K."/>
            <person name="Ferrand S."/>
            <person name="Dhar M.I."/>
            <person name="Fresquez Z.A."/>
            <person name="Rosas U."/>
            <person name="Zhang J."/>
            <person name="Talag J."/>
            <person name="Lee S."/>
            <person name="Kudrna D."/>
            <person name="Powell R.F."/>
            <person name="Leitch I.J."/>
            <person name="Krueger R.R."/>
            <person name="Wing R.A."/>
            <person name="Amiri K.M.A."/>
            <person name="Purugganan M.D."/>
        </authorList>
    </citation>
    <scope>NUCLEOTIDE SEQUENCE [LARGE SCALE GENOMIC DNA]</scope>
    <source>
        <strain evidence="4">cv. Khalas</strain>
    </source>
</reference>
<keyword evidence="3" id="KW-0012">Acyltransferase</keyword>
<accession>A0A8B7CGT5</accession>
<dbReference type="InterPro" id="IPR050317">
    <property type="entry name" value="Plant_Fungal_Acyltransferase"/>
</dbReference>
<proteinExistence type="inferred from homology"/>